<dbReference type="InterPro" id="IPR002523">
    <property type="entry name" value="MgTranspt_CorA/ZnTranspt_ZntB"/>
</dbReference>
<comment type="caution">
    <text evidence="7">The sequence shown here is derived from an EMBL/GenBank/DDBJ whole genome shotgun (WGS) entry which is preliminary data.</text>
</comment>
<dbReference type="Pfam" id="PF26616">
    <property type="entry name" value="CorA-like"/>
    <property type="match status" value="1"/>
</dbReference>
<keyword evidence="3 5" id="KW-1133">Transmembrane helix</keyword>
<dbReference type="EMBL" id="LAZP02000042">
    <property type="protein sequence ID" value="PFH62085.1"/>
    <property type="molecule type" value="Genomic_DNA"/>
</dbReference>
<dbReference type="GO" id="GO:0016020">
    <property type="term" value="C:membrane"/>
    <property type="evidence" value="ECO:0007669"/>
    <property type="project" value="UniProtKB-SubCell"/>
</dbReference>
<dbReference type="STRING" id="268505.A0A2A9PKQ8"/>
<accession>A0A2A9PKQ8</accession>
<keyword evidence="4 5" id="KW-0472">Membrane</keyword>
<evidence type="ECO:0000256" key="1">
    <source>
        <dbReference type="ARBA" id="ARBA00004141"/>
    </source>
</evidence>
<sequence>MEDVELNHCFVTEKLQEPIRLLDRGPGEALRVRRFFTEGDVDDYLGDEDGAGYSSRFISVCQRNSWQPLQATRSMLKTVADTHGLGTAFWDLVSCFYRRNLDVEEAFCVPLTRDVEGGCVEIAYSLRYPEYKSTEGAWTVRQSAVYHRLDVASRKSLFVLFSPRPNARAHDLIEDRLRAVSSRPEDSIALHNVFFSAYLPAWRRYIASQERCFIPMANTTFATFIDEPLRLGYDNLSAMASLETRFLAMSTMLSAAQQVLSDASALLREEPLSRPREADMLDNHGRRCVAYARAATHLRQRAQTTIQLLTATLSLRDQIIAKEQNGSMLQLNKSAVFVTTLTLVYAPASFVASFFGMNFFAMDQANGRIVATPMIWIYLVSIVALTAATVAFYYWLVQHDDVLFWRLAPKVGTPGWKSLARRLTKVHSAQDMELELKDEAAV</sequence>
<name>A0A2A9PKQ8_OPHUN</name>
<dbReference type="Pfam" id="PF01544">
    <property type="entry name" value="CorA"/>
    <property type="match status" value="1"/>
</dbReference>
<dbReference type="InterPro" id="IPR058257">
    <property type="entry name" value="CorA-like_dom"/>
</dbReference>
<organism evidence="7 8">
    <name type="scientific">Ophiocordyceps unilateralis</name>
    <name type="common">Zombie-ant fungus</name>
    <name type="synonym">Torrubia unilateralis</name>
    <dbReference type="NCBI Taxonomy" id="268505"/>
    <lineage>
        <taxon>Eukaryota</taxon>
        <taxon>Fungi</taxon>
        <taxon>Dikarya</taxon>
        <taxon>Ascomycota</taxon>
        <taxon>Pezizomycotina</taxon>
        <taxon>Sordariomycetes</taxon>
        <taxon>Hypocreomycetidae</taxon>
        <taxon>Hypocreales</taxon>
        <taxon>Ophiocordycipitaceae</taxon>
        <taxon>Ophiocordyceps</taxon>
    </lineage>
</organism>
<dbReference type="OrthoDB" id="5392974at2759"/>
<protein>
    <recommendedName>
        <fullName evidence="6">CorA-like transporter domain-containing protein</fullName>
    </recommendedName>
</protein>
<feature type="transmembrane region" description="Helical" evidence="5">
    <location>
        <begin position="375"/>
        <end position="396"/>
    </location>
</feature>
<evidence type="ECO:0000259" key="6">
    <source>
        <dbReference type="Pfam" id="PF26616"/>
    </source>
</evidence>
<evidence type="ECO:0000313" key="7">
    <source>
        <dbReference type="EMBL" id="PFH62085.1"/>
    </source>
</evidence>
<feature type="transmembrane region" description="Helical" evidence="5">
    <location>
        <begin position="335"/>
        <end position="355"/>
    </location>
</feature>
<proteinExistence type="predicted"/>
<dbReference type="InterPro" id="IPR045863">
    <property type="entry name" value="CorA_TM1_TM2"/>
</dbReference>
<evidence type="ECO:0000256" key="3">
    <source>
        <dbReference type="ARBA" id="ARBA00022989"/>
    </source>
</evidence>
<evidence type="ECO:0000256" key="5">
    <source>
        <dbReference type="SAM" id="Phobius"/>
    </source>
</evidence>
<gene>
    <name evidence="7" type="ORF">XA68_15176</name>
</gene>
<dbReference type="Gene3D" id="1.20.58.340">
    <property type="entry name" value="Magnesium transport protein CorA, transmembrane region"/>
    <property type="match status" value="1"/>
</dbReference>
<dbReference type="GO" id="GO:0046873">
    <property type="term" value="F:metal ion transmembrane transporter activity"/>
    <property type="evidence" value="ECO:0007669"/>
    <property type="project" value="InterPro"/>
</dbReference>
<reference evidence="7 8" key="2">
    <citation type="journal article" date="2017" name="Sci. Rep.">
        <title>Ant-infecting Ophiocordyceps genomes reveal a high diversity of potential behavioral manipulation genes and a possible major role for enterotoxins.</title>
        <authorList>
            <person name="de Bekker C."/>
            <person name="Ohm R.A."/>
            <person name="Evans H.C."/>
            <person name="Brachmann A."/>
            <person name="Hughes D.P."/>
        </authorList>
    </citation>
    <scope>NUCLEOTIDE SEQUENCE [LARGE SCALE GENOMIC DNA]</scope>
    <source>
        <strain evidence="7 8">SC16a</strain>
    </source>
</reference>
<keyword evidence="8" id="KW-1185">Reference proteome</keyword>
<dbReference type="SUPFAM" id="SSF144083">
    <property type="entry name" value="Magnesium transport protein CorA, transmembrane region"/>
    <property type="match status" value="1"/>
</dbReference>
<keyword evidence="2 5" id="KW-0812">Transmembrane</keyword>
<dbReference type="AlphaFoldDB" id="A0A2A9PKQ8"/>
<dbReference type="Proteomes" id="UP000037136">
    <property type="component" value="Unassembled WGS sequence"/>
</dbReference>
<evidence type="ECO:0000256" key="2">
    <source>
        <dbReference type="ARBA" id="ARBA00022692"/>
    </source>
</evidence>
<evidence type="ECO:0000313" key="8">
    <source>
        <dbReference type="Proteomes" id="UP000037136"/>
    </source>
</evidence>
<reference evidence="7 8" key="1">
    <citation type="journal article" date="2015" name="BMC Genomics">
        <title>Gene expression during zombie ant biting behavior reflects the complexity underlying fungal parasitic behavioral manipulation.</title>
        <authorList>
            <person name="de Bekker C."/>
            <person name="Ohm R.A."/>
            <person name="Loreto R.G."/>
            <person name="Sebastian A."/>
            <person name="Albert I."/>
            <person name="Merrow M."/>
            <person name="Brachmann A."/>
            <person name="Hughes D.P."/>
        </authorList>
    </citation>
    <scope>NUCLEOTIDE SEQUENCE [LARGE SCALE GENOMIC DNA]</scope>
    <source>
        <strain evidence="7 8">SC16a</strain>
    </source>
</reference>
<feature type="domain" description="CorA-like transporter" evidence="6">
    <location>
        <begin position="16"/>
        <end position="195"/>
    </location>
</feature>
<evidence type="ECO:0000256" key="4">
    <source>
        <dbReference type="ARBA" id="ARBA00023136"/>
    </source>
</evidence>
<comment type="subcellular location">
    <subcellularLocation>
        <location evidence="1">Membrane</location>
        <topology evidence="1">Multi-pass membrane protein</topology>
    </subcellularLocation>
</comment>